<gene>
    <name evidence="1" type="ORF">LSAA_1228</name>
</gene>
<dbReference type="AlphaFoldDB" id="A0A7R8GZ82"/>
<protein>
    <submittedName>
        <fullName evidence="1">(salmon louse) hypothetical protein</fullName>
    </submittedName>
</protein>
<keyword evidence="2" id="KW-1185">Reference proteome</keyword>
<organism evidence="1 2">
    <name type="scientific">Lepeophtheirus salmonis</name>
    <name type="common">Salmon louse</name>
    <name type="synonym">Caligus salmonis</name>
    <dbReference type="NCBI Taxonomy" id="72036"/>
    <lineage>
        <taxon>Eukaryota</taxon>
        <taxon>Metazoa</taxon>
        <taxon>Ecdysozoa</taxon>
        <taxon>Arthropoda</taxon>
        <taxon>Crustacea</taxon>
        <taxon>Multicrustacea</taxon>
        <taxon>Hexanauplia</taxon>
        <taxon>Copepoda</taxon>
        <taxon>Siphonostomatoida</taxon>
        <taxon>Caligidae</taxon>
        <taxon>Lepeophtheirus</taxon>
    </lineage>
</organism>
<accession>A0A7R8GZ82</accession>
<sequence length="110" mass="11838">MELVLPGGIPTPSCSTVLSLSKRDDDDRAHIYLTIHGKRARFLLNLGGNANLVPLSMTPDGGNRKKTSFVKVSAGSKVPTYAEVSLDVKFDDSKSQNSNFICTAVNQSIL</sequence>
<proteinExistence type="predicted"/>
<name>A0A7R8GZ82_LEPSM</name>
<evidence type="ECO:0000313" key="1">
    <source>
        <dbReference type="EMBL" id="CAF2759452.1"/>
    </source>
</evidence>
<evidence type="ECO:0000313" key="2">
    <source>
        <dbReference type="Proteomes" id="UP000675881"/>
    </source>
</evidence>
<dbReference type="EMBL" id="HG994580">
    <property type="protein sequence ID" value="CAF2759452.1"/>
    <property type="molecule type" value="Genomic_DNA"/>
</dbReference>
<reference evidence="1" key="1">
    <citation type="submission" date="2021-02" db="EMBL/GenBank/DDBJ databases">
        <authorList>
            <person name="Bekaert M."/>
        </authorList>
    </citation>
    <scope>NUCLEOTIDE SEQUENCE</scope>
    <source>
        <strain evidence="1">IoA-00</strain>
    </source>
</reference>
<dbReference type="Proteomes" id="UP000675881">
    <property type="component" value="Chromosome 1"/>
</dbReference>